<reference evidence="4" key="1">
    <citation type="submission" date="2017-02" db="UniProtKB">
        <authorList>
            <consortium name="WormBaseParasite"/>
        </authorList>
    </citation>
    <scope>IDENTIFICATION</scope>
</reference>
<dbReference type="Proteomes" id="UP000038040">
    <property type="component" value="Unplaced"/>
</dbReference>
<evidence type="ECO:0000313" key="3">
    <source>
        <dbReference type="Proteomes" id="UP000274756"/>
    </source>
</evidence>
<dbReference type="EMBL" id="UYYG01000126">
    <property type="protein sequence ID" value="VDN53385.1"/>
    <property type="molecule type" value="Genomic_DNA"/>
</dbReference>
<sequence length="183" mass="20969">MDDTEKAFLQIKLRSEDGNCTRFLWLKDINKDKIYNGIIPFGIISSRFLLSATINYHLEANGSEIALKKRTILQFIASQHDPIGFLVPDQIISYEDQQAWKSLVNDKTTYSTLASIYNQSYKCFAYGIQQYTPLEKECATRTVEPFLVYAKFCTVAIKGMTMPRLELLDSHRSTSRTICTKSI</sequence>
<reference evidence="1 3" key="2">
    <citation type="submission" date="2018-11" db="EMBL/GenBank/DDBJ databases">
        <authorList>
            <consortium name="Pathogen Informatics"/>
        </authorList>
    </citation>
    <scope>NUCLEOTIDE SEQUENCE [LARGE SCALE GENOMIC DNA]</scope>
</reference>
<accession>A0A0N4UP72</accession>
<keyword evidence="3" id="KW-1185">Reference proteome</keyword>
<evidence type="ECO:0000313" key="2">
    <source>
        <dbReference type="Proteomes" id="UP000038040"/>
    </source>
</evidence>
<dbReference type="OrthoDB" id="5920525at2759"/>
<dbReference type="WBParaSite" id="DME_0000974201-mRNA-1">
    <property type="protein sequence ID" value="DME_0000974201-mRNA-1"/>
    <property type="gene ID" value="DME_0000974201"/>
</dbReference>
<proteinExistence type="predicted"/>
<dbReference type="Proteomes" id="UP000274756">
    <property type="component" value="Unassembled WGS sequence"/>
</dbReference>
<name>A0A0N4UP72_DRAME</name>
<evidence type="ECO:0000313" key="4">
    <source>
        <dbReference type="WBParaSite" id="DME_0000974201-mRNA-1"/>
    </source>
</evidence>
<dbReference type="AlphaFoldDB" id="A0A0N4UP72"/>
<dbReference type="STRING" id="318479.A0A0N4UP72"/>
<evidence type="ECO:0000313" key="1">
    <source>
        <dbReference type="EMBL" id="VDN53385.1"/>
    </source>
</evidence>
<protein>
    <submittedName>
        <fullName evidence="4">FERM domain-containing protein</fullName>
    </submittedName>
</protein>
<gene>
    <name evidence="1" type="ORF">DME_LOCUS3358</name>
</gene>
<organism evidence="2 4">
    <name type="scientific">Dracunculus medinensis</name>
    <name type="common">Guinea worm</name>
    <dbReference type="NCBI Taxonomy" id="318479"/>
    <lineage>
        <taxon>Eukaryota</taxon>
        <taxon>Metazoa</taxon>
        <taxon>Ecdysozoa</taxon>
        <taxon>Nematoda</taxon>
        <taxon>Chromadorea</taxon>
        <taxon>Rhabditida</taxon>
        <taxon>Spirurina</taxon>
        <taxon>Dracunculoidea</taxon>
        <taxon>Dracunculidae</taxon>
        <taxon>Dracunculus</taxon>
    </lineage>
</organism>